<evidence type="ECO:0000256" key="1">
    <source>
        <dbReference type="SAM" id="MobiDB-lite"/>
    </source>
</evidence>
<reference evidence="2" key="1">
    <citation type="submission" date="2020-11" db="EMBL/GenBank/DDBJ databases">
        <title>Adaptations for nitrogen fixation in a non-lichenized fungal sporocarp promotes dispersal by wood-feeding termites.</title>
        <authorList>
            <consortium name="DOE Joint Genome Institute"/>
            <person name="Koch R.A."/>
            <person name="Yoon G."/>
            <person name="Arayal U."/>
            <person name="Lail K."/>
            <person name="Amirebrahimi M."/>
            <person name="Labutti K."/>
            <person name="Lipzen A."/>
            <person name="Riley R."/>
            <person name="Barry K."/>
            <person name="Henrissat B."/>
            <person name="Grigoriev I.V."/>
            <person name="Herr J.R."/>
            <person name="Aime M.C."/>
        </authorList>
    </citation>
    <scope>NUCLEOTIDE SEQUENCE</scope>
    <source>
        <strain evidence="2">MCA 3950</strain>
    </source>
</reference>
<keyword evidence="3" id="KW-1185">Reference proteome</keyword>
<dbReference type="Proteomes" id="UP000812287">
    <property type="component" value="Unassembled WGS sequence"/>
</dbReference>
<protein>
    <submittedName>
        <fullName evidence="2">Uncharacterized protein</fullName>
    </submittedName>
</protein>
<gene>
    <name evidence="2" type="ORF">BT62DRAFT_911163</name>
</gene>
<sequence length="110" mass="12653">MRNNNFTSHEDDESSTDQTRCPFAAHTRKTQPRGDFTPEDTAHHIIRAVTDDEAVSNTTSASLERGLAFRCSKCFRPYKRRLIDVTTVTYQSNIGQGFRFLRQLWVNNAK</sequence>
<dbReference type="AlphaFoldDB" id="A0A9P7VFW1"/>
<feature type="region of interest" description="Disordered" evidence="1">
    <location>
        <begin position="1"/>
        <end position="38"/>
    </location>
</feature>
<proteinExistence type="predicted"/>
<dbReference type="InterPro" id="IPR011008">
    <property type="entry name" value="Dimeric_a/b-barrel"/>
</dbReference>
<organism evidence="2 3">
    <name type="scientific">Guyanagaster necrorhizus</name>
    <dbReference type="NCBI Taxonomy" id="856835"/>
    <lineage>
        <taxon>Eukaryota</taxon>
        <taxon>Fungi</taxon>
        <taxon>Dikarya</taxon>
        <taxon>Basidiomycota</taxon>
        <taxon>Agaricomycotina</taxon>
        <taxon>Agaricomycetes</taxon>
        <taxon>Agaricomycetidae</taxon>
        <taxon>Agaricales</taxon>
        <taxon>Marasmiineae</taxon>
        <taxon>Physalacriaceae</taxon>
        <taxon>Guyanagaster</taxon>
    </lineage>
</organism>
<dbReference type="RefSeq" id="XP_043033688.1">
    <property type="nucleotide sequence ID" value="XM_043183823.1"/>
</dbReference>
<evidence type="ECO:0000313" key="3">
    <source>
        <dbReference type="Proteomes" id="UP000812287"/>
    </source>
</evidence>
<evidence type="ECO:0000313" key="2">
    <source>
        <dbReference type="EMBL" id="KAG7440188.1"/>
    </source>
</evidence>
<dbReference type="SUPFAM" id="SSF54909">
    <property type="entry name" value="Dimeric alpha+beta barrel"/>
    <property type="match status" value="1"/>
</dbReference>
<dbReference type="GeneID" id="66106120"/>
<dbReference type="EMBL" id="MU250575">
    <property type="protein sequence ID" value="KAG7440188.1"/>
    <property type="molecule type" value="Genomic_DNA"/>
</dbReference>
<accession>A0A9P7VFW1</accession>
<comment type="caution">
    <text evidence="2">The sequence shown here is derived from an EMBL/GenBank/DDBJ whole genome shotgun (WGS) entry which is preliminary data.</text>
</comment>
<dbReference type="OrthoDB" id="3044012at2759"/>
<name>A0A9P7VFW1_9AGAR</name>